<feature type="non-terminal residue" evidence="1">
    <location>
        <position position="1"/>
    </location>
</feature>
<dbReference type="STRING" id="157652.A0A371ENX4"/>
<evidence type="ECO:0000313" key="2">
    <source>
        <dbReference type="Proteomes" id="UP000257109"/>
    </source>
</evidence>
<dbReference type="OrthoDB" id="1923469at2759"/>
<name>A0A371ENX4_MUCPR</name>
<evidence type="ECO:0000313" key="1">
    <source>
        <dbReference type="EMBL" id="RDX67752.1"/>
    </source>
</evidence>
<gene>
    <name evidence="1" type="ORF">CR513_53328</name>
</gene>
<dbReference type="EMBL" id="QJKJ01012857">
    <property type="protein sequence ID" value="RDX67752.1"/>
    <property type="molecule type" value="Genomic_DNA"/>
</dbReference>
<organism evidence="1 2">
    <name type="scientific">Mucuna pruriens</name>
    <name type="common">Velvet bean</name>
    <name type="synonym">Dolichos pruriens</name>
    <dbReference type="NCBI Taxonomy" id="157652"/>
    <lineage>
        <taxon>Eukaryota</taxon>
        <taxon>Viridiplantae</taxon>
        <taxon>Streptophyta</taxon>
        <taxon>Embryophyta</taxon>
        <taxon>Tracheophyta</taxon>
        <taxon>Spermatophyta</taxon>
        <taxon>Magnoliopsida</taxon>
        <taxon>eudicotyledons</taxon>
        <taxon>Gunneridae</taxon>
        <taxon>Pentapetalae</taxon>
        <taxon>rosids</taxon>
        <taxon>fabids</taxon>
        <taxon>Fabales</taxon>
        <taxon>Fabaceae</taxon>
        <taxon>Papilionoideae</taxon>
        <taxon>50 kb inversion clade</taxon>
        <taxon>NPAAA clade</taxon>
        <taxon>indigoferoid/millettioid clade</taxon>
        <taxon>Phaseoleae</taxon>
        <taxon>Mucuna</taxon>
    </lineage>
</organism>
<dbReference type="Proteomes" id="UP000257109">
    <property type="component" value="Unassembled WGS sequence"/>
</dbReference>
<dbReference type="Pfam" id="PF07712">
    <property type="entry name" value="SURNod19"/>
    <property type="match status" value="1"/>
</dbReference>
<protein>
    <submittedName>
        <fullName evidence="1">Uncharacterized protein</fullName>
    </submittedName>
</protein>
<sequence length="129" mass="14943">MGLGAIAAKTFMNIEFSKGHIGVKNFDAELVDQEGNFIPLYETYLHHWFAIKYIESITMSGNPKLRCCEDLVFQRNERTCNVTRSKSRWGRFRDGRRPRGERIQTCKEEELGYSDRHGATSDPRCSLHL</sequence>
<reference evidence="1" key="1">
    <citation type="submission" date="2018-05" db="EMBL/GenBank/DDBJ databases">
        <title>Draft genome of Mucuna pruriens seed.</title>
        <authorList>
            <person name="Nnadi N.E."/>
            <person name="Vos R."/>
            <person name="Hasami M.H."/>
            <person name="Devisetty U.K."/>
            <person name="Aguiy J.C."/>
        </authorList>
    </citation>
    <scope>NUCLEOTIDE SEQUENCE [LARGE SCALE GENOMIC DNA]</scope>
    <source>
        <strain evidence="1">JCA_2017</strain>
    </source>
</reference>
<dbReference type="PANTHER" id="PTHR33390">
    <property type="entry name" value="STRESS UP-REGULATED NOD 19 PROTEIN"/>
    <property type="match status" value="1"/>
</dbReference>
<proteinExistence type="predicted"/>
<feature type="non-terminal residue" evidence="1">
    <location>
        <position position="129"/>
    </location>
</feature>
<dbReference type="AlphaFoldDB" id="A0A371ENX4"/>
<dbReference type="InterPro" id="IPR011692">
    <property type="entry name" value="Stress_up-reg_Nod19"/>
</dbReference>
<keyword evidence="2" id="KW-1185">Reference proteome</keyword>
<comment type="caution">
    <text evidence="1">The sequence shown here is derived from an EMBL/GenBank/DDBJ whole genome shotgun (WGS) entry which is preliminary data.</text>
</comment>
<accession>A0A371ENX4</accession>
<dbReference type="PANTHER" id="PTHR33390:SF4">
    <property type="entry name" value="STRESS UP-REGULATED NOD 19-RELATED"/>
    <property type="match status" value="1"/>
</dbReference>